<keyword evidence="3" id="KW-0963">Cytoplasm</keyword>
<dbReference type="CDD" id="cd12323">
    <property type="entry name" value="RRM2_MSI"/>
    <property type="match status" value="1"/>
</dbReference>
<dbReference type="InterPro" id="IPR035979">
    <property type="entry name" value="RBD_domain_sf"/>
</dbReference>
<proteinExistence type="inferred from homology"/>
<keyword evidence="7" id="KW-1133">Transmembrane helix</keyword>
<dbReference type="InterPro" id="IPR000504">
    <property type="entry name" value="RRM_dom"/>
</dbReference>
<keyword evidence="4" id="KW-0677">Repeat</keyword>
<evidence type="ECO:0000256" key="6">
    <source>
        <dbReference type="PROSITE-ProRule" id="PRU00176"/>
    </source>
</evidence>
<feature type="transmembrane region" description="Helical" evidence="7">
    <location>
        <begin position="154"/>
        <end position="174"/>
    </location>
</feature>
<dbReference type="Pfam" id="PF00076">
    <property type="entry name" value="RRM_1"/>
    <property type="match status" value="1"/>
</dbReference>
<evidence type="ECO:0000313" key="9">
    <source>
        <dbReference type="EMBL" id="EMP34132.1"/>
    </source>
</evidence>
<dbReference type="SUPFAM" id="SSF54928">
    <property type="entry name" value="RNA-binding domain, RBD"/>
    <property type="match status" value="2"/>
</dbReference>
<feature type="domain" description="RRM" evidence="8">
    <location>
        <begin position="58"/>
        <end position="135"/>
    </location>
</feature>
<protein>
    <submittedName>
        <fullName evidence="9">RNA-binding protein Musashi like protein 1</fullName>
    </submittedName>
</protein>
<evidence type="ECO:0000256" key="7">
    <source>
        <dbReference type="SAM" id="Phobius"/>
    </source>
</evidence>
<organism evidence="9 10">
    <name type="scientific">Chelonia mydas</name>
    <name type="common">Green sea-turtle</name>
    <name type="synonym">Chelonia agassizi</name>
    <dbReference type="NCBI Taxonomy" id="8469"/>
    <lineage>
        <taxon>Eukaryota</taxon>
        <taxon>Metazoa</taxon>
        <taxon>Chordata</taxon>
        <taxon>Craniata</taxon>
        <taxon>Vertebrata</taxon>
        <taxon>Euteleostomi</taxon>
        <taxon>Archelosauria</taxon>
        <taxon>Testudinata</taxon>
        <taxon>Testudines</taxon>
        <taxon>Cryptodira</taxon>
        <taxon>Durocryptodira</taxon>
        <taxon>Americhelydia</taxon>
        <taxon>Chelonioidea</taxon>
        <taxon>Cheloniidae</taxon>
        <taxon>Chelonia</taxon>
    </lineage>
</organism>
<evidence type="ECO:0000256" key="3">
    <source>
        <dbReference type="ARBA" id="ARBA00022490"/>
    </source>
</evidence>
<comment type="similarity">
    <text evidence="2">Belongs to the Musashi family.</text>
</comment>
<keyword evidence="10" id="KW-1185">Reference proteome</keyword>
<dbReference type="FunFam" id="3.30.70.330:FF:000020">
    <property type="entry name" value="RNA-binding protein Musashi homolog 2 isoform X1"/>
    <property type="match status" value="1"/>
</dbReference>
<name>M7C168_CHEMY</name>
<evidence type="ECO:0000313" key="10">
    <source>
        <dbReference type="Proteomes" id="UP000031443"/>
    </source>
</evidence>
<dbReference type="InterPro" id="IPR034126">
    <property type="entry name" value="MSI_RRM2"/>
</dbReference>
<dbReference type="PANTHER" id="PTHR48032">
    <property type="entry name" value="RNA-BINDING PROTEIN MUSASHI HOMOLOG RBP6"/>
    <property type="match status" value="1"/>
</dbReference>
<dbReference type="GO" id="GO:0005737">
    <property type="term" value="C:cytoplasm"/>
    <property type="evidence" value="ECO:0007669"/>
    <property type="project" value="UniProtKB-SubCell"/>
</dbReference>
<dbReference type="GO" id="GO:0007417">
    <property type="term" value="P:central nervous system development"/>
    <property type="evidence" value="ECO:0007669"/>
    <property type="project" value="TreeGrafter"/>
</dbReference>
<dbReference type="PANTHER" id="PTHR48032:SF3">
    <property type="entry name" value="RNA-BINDING PROTEIN MUSASHI HOMOLOG 1"/>
    <property type="match status" value="1"/>
</dbReference>
<dbReference type="STRING" id="8469.M7C168"/>
<dbReference type="Gene3D" id="3.30.70.330">
    <property type="match status" value="2"/>
</dbReference>
<evidence type="ECO:0000259" key="8">
    <source>
        <dbReference type="PROSITE" id="PS50102"/>
    </source>
</evidence>
<feature type="transmembrane region" description="Helical" evidence="7">
    <location>
        <begin position="194"/>
        <end position="213"/>
    </location>
</feature>
<keyword evidence="7" id="KW-0812">Transmembrane</keyword>
<evidence type="ECO:0000256" key="4">
    <source>
        <dbReference type="ARBA" id="ARBA00022737"/>
    </source>
</evidence>
<dbReference type="eggNOG" id="KOG4087">
    <property type="taxonomic scope" value="Eukaryota"/>
</dbReference>
<keyword evidence="7" id="KW-0472">Membrane</keyword>
<dbReference type="InterPro" id="IPR012677">
    <property type="entry name" value="Nucleotide-bd_a/b_plait_sf"/>
</dbReference>
<evidence type="ECO:0000256" key="5">
    <source>
        <dbReference type="ARBA" id="ARBA00022884"/>
    </source>
</evidence>
<dbReference type="PROSITE" id="PS50102">
    <property type="entry name" value="RRM"/>
    <property type="match status" value="1"/>
</dbReference>
<reference evidence="10" key="1">
    <citation type="journal article" date="2013" name="Nat. Genet.">
        <title>The draft genomes of soft-shell turtle and green sea turtle yield insights into the development and evolution of the turtle-specific body plan.</title>
        <authorList>
            <person name="Wang Z."/>
            <person name="Pascual-Anaya J."/>
            <person name="Zadissa A."/>
            <person name="Li W."/>
            <person name="Niimura Y."/>
            <person name="Huang Z."/>
            <person name="Li C."/>
            <person name="White S."/>
            <person name="Xiong Z."/>
            <person name="Fang D."/>
            <person name="Wang B."/>
            <person name="Ming Y."/>
            <person name="Chen Y."/>
            <person name="Zheng Y."/>
            <person name="Kuraku S."/>
            <person name="Pignatelli M."/>
            <person name="Herrero J."/>
            <person name="Beal K."/>
            <person name="Nozawa M."/>
            <person name="Li Q."/>
            <person name="Wang J."/>
            <person name="Zhang H."/>
            <person name="Yu L."/>
            <person name="Shigenobu S."/>
            <person name="Wang J."/>
            <person name="Liu J."/>
            <person name="Flicek P."/>
            <person name="Searle S."/>
            <person name="Wang J."/>
            <person name="Kuratani S."/>
            <person name="Yin Y."/>
            <person name="Aken B."/>
            <person name="Zhang G."/>
            <person name="Irie N."/>
        </authorList>
    </citation>
    <scope>NUCLEOTIDE SEQUENCE [LARGE SCALE GENOMIC DNA]</scope>
</reference>
<accession>M7C168</accession>
<dbReference type="Proteomes" id="UP000031443">
    <property type="component" value="Unassembled WGS sequence"/>
</dbReference>
<sequence>MRDPLTKRSRGFGFVTFMDQAGVDKVLAQSRHELDSKTIDPKVAFPRRAQPKMVTRTKKIFVGGLSVNTTVEDVKQYFEQFGKVDDAMLMFDKTTNRHRGFGFVTFESEDIVEKVCEIHFHEINNKMVECKKAQPKEVMSPTGSARGRSRVMPYGMDAFMLGIGMLGYPGFQAATYASRSYTGLAPGYTYQFPAIPLTAYGPMAAAAAAAAVVRGTGSTPSRTGGFLGTTSPGPMAELYGAANQDSGVSSYISAASPAPSTGFGHSLGDSFTACLSLAKRRMETLDEFDNEYPLSMSFCKLISPEDFEVQSLSYTEQCLQELYTNMEQSPGICERVMRKRKQMEKEASGLASFLKAKFFWTLQGEMNYCNYVGIAEMQEKVVQLKRDMQKVNSYARGNPCASVSI</sequence>
<comment type="subcellular location">
    <subcellularLocation>
        <location evidence="1">Cytoplasm</location>
    </subcellularLocation>
</comment>
<dbReference type="GO" id="GO:0006417">
    <property type="term" value="P:regulation of translation"/>
    <property type="evidence" value="ECO:0007669"/>
    <property type="project" value="TreeGrafter"/>
</dbReference>
<dbReference type="GO" id="GO:0003729">
    <property type="term" value="F:mRNA binding"/>
    <property type="evidence" value="ECO:0007669"/>
    <property type="project" value="TreeGrafter"/>
</dbReference>
<dbReference type="AlphaFoldDB" id="M7C168"/>
<evidence type="ECO:0000256" key="2">
    <source>
        <dbReference type="ARBA" id="ARBA00006635"/>
    </source>
</evidence>
<dbReference type="SMART" id="SM00360">
    <property type="entry name" value="RRM"/>
    <property type="match status" value="1"/>
</dbReference>
<gene>
    <name evidence="9" type="ORF">UY3_08694</name>
</gene>
<dbReference type="EMBL" id="KB533798">
    <property type="protein sequence ID" value="EMP34132.1"/>
    <property type="molecule type" value="Genomic_DNA"/>
</dbReference>
<evidence type="ECO:0000256" key="1">
    <source>
        <dbReference type="ARBA" id="ARBA00004496"/>
    </source>
</evidence>
<keyword evidence="5 6" id="KW-0694">RNA-binding</keyword>